<dbReference type="InterPro" id="IPR050109">
    <property type="entry name" value="HTH-type_TetR-like_transc_reg"/>
</dbReference>
<dbReference type="InterPro" id="IPR009057">
    <property type="entry name" value="Homeodomain-like_sf"/>
</dbReference>
<keyword evidence="3" id="KW-0804">Transcription</keyword>
<feature type="DNA-binding region" description="H-T-H motif" evidence="4">
    <location>
        <begin position="39"/>
        <end position="58"/>
    </location>
</feature>
<evidence type="ECO:0000313" key="7">
    <source>
        <dbReference type="Proteomes" id="UP000575068"/>
    </source>
</evidence>
<dbReference type="AlphaFoldDB" id="A0A840HWD7"/>
<feature type="domain" description="HTH tetR-type" evidence="5">
    <location>
        <begin position="16"/>
        <end position="76"/>
    </location>
</feature>
<evidence type="ECO:0000256" key="1">
    <source>
        <dbReference type="ARBA" id="ARBA00023015"/>
    </source>
</evidence>
<dbReference type="Pfam" id="PF00440">
    <property type="entry name" value="TetR_N"/>
    <property type="match status" value="2"/>
</dbReference>
<evidence type="ECO:0000256" key="2">
    <source>
        <dbReference type="ARBA" id="ARBA00023125"/>
    </source>
</evidence>
<keyword evidence="1" id="KW-0805">Transcription regulation</keyword>
<dbReference type="Gene3D" id="1.10.357.10">
    <property type="entry name" value="Tetracycline Repressor, domain 2"/>
    <property type="match status" value="2"/>
</dbReference>
<protein>
    <submittedName>
        <fullName evidence="6">AcrR family transcriptional regulator</fullName>
    </submittedName>
</protein>
<sequence>MAEGTCADIERTNRYQAKYERILEAASALINDRGAKAMTFADVAQTVGLNTTSVTYYFKRKELLAAACYNRSIERLESFIERGESGKTPQERVMAFLDANFEDMQRVRKGETASYAGLSELRALDEQIQQGTMKRYRAMFRRLRSLFGESDDERERAIFSARANVLLENIYWLPVWLERYDLRDFDRVKARTFDIFENGIAAPGQGWNPHVISLDAVVPEAGPKNSLENFLRAATVLINDRGYRGTSVDRIASELHVTKGSFYHHLDAKDDLVLACFRRSFDIIARSQHAADESSGSYWQHLSSSIATLLEVQFFHASPLLHGTARQSLPAALRTAVFDESTRLARRYAGMMMDGIAEGTVRPVDALIAAQMIMAMLNSAYHVRAWARRLSPHDAKQIYAGAIAFGIFGNGREDGIASPQRLASST</sequence>
<proteinExistence type="predicted"/>
<dbReference type="InterPro" id="IPR036271">
    <property type="entry name" value="Tet_transcr_reg_TetR-rel_C_sf"/>
</dbReference>
<feature type="DNA-binding region" description="H-T-H motif" evidence="4">
    <location>
        <begin position="247"/>
        <end position="266"/>
    </location>
</feature>
<dbReference type="GO" id="GO:0003700">
    <property type="term" value="F:DNA-binding transcription factor activity"/>
    <property type="evidence" value="ECO:0007669"/>
    <property type="project" value="TreeGrafter"/>
</dbReference>
<name>A0A840HWD7_9SPHN</name>
<evidence type="ECO:0000256" key="3">
    <source>
        <dbReference type="ARBA" id="ARBA00023163"/>
    </source>
</evidence>
<dbReference type="PRINTS" id="PR00455">
    <property type="entry name" value="HTHTETR"/>
</dbReference>
<gene>
    <name evidence="6" type="ORF">HNQ99_002208</name>
</gene>
<dbReference type="InterPro" id="IPR001647">
    <property type="entry name" value="HTH_TetR"/>
</dbReference>
<dbReference type="Gene3D" id="1.10.10.60">
    <property type="entry name" value="Homeodomain-like"/>
    <property type="match status" value="2"/>
</dbReference>
<keyword evidence="7" id="KW-1185">Reference proteome</keyword>
<evidence type="ECO:0000259" key="5">
    <source>
        <dbReference type="PROSITE" id="PS50977"/>
    </source>
</evidence>
<dbReference type="Proteomes" id="UP000575068">
    <property type="component" value="Unassembled WGS sequence"/>
</dbReference>
<dbReference type="SUPFAM" id="SSF46689">
    <property type="entry name" value="Homeodomain-like"/>
    <property type="match status" value="2"/>
</dbReference>
<evidence type="ECO:0000313" key="6">
    <source>
        <dbReference type="EMBL" id="MBB4641890.1"/>
    </source>
</evidence>
<dbReference type="GO" id="GO:0000976">
    <property type="term" value="F:transcription cis-regulatory region binding"/>
    <property type="evidence" value="ECO:0007669"/>
    <property type="project" value="TreeGrafter"/>
</dbReference>
<dbReference type="PANTHER" id="PTHR30055:SF234">
    <property type="entry name" value="HTH-TYPE TRANSCRIPTIONAL REGULATOR BETI"/>
    <property type="match status" value="1"/>
</dbReference>
<evidence type="ECO:0000256" key="4">
    <source>
        <dbReference type="PROSITE-ProRule" id="PRU00335"/>
    </source>
</evidence>
<dbReference type="EMBL" id="JACHOV010000008">
    <property type="protein sequence ID" value="MBB4641890.1"/>
    <property type="molecule type" value="Genomic_DNA"/>
</dbReference>
<dbReference type="PROSITE" id="PS50977">
    <property type="entry name" value="HTH_TETR_2"/>
    <property type="match status" value="2"/>
</dbReference>
<organism evidence="6 7">
    <name type="scientific">Rhizorhapis suberifaciens</name>
    <name type="common">corky root of lettuce</name>
    <dbReference type="NCBI Taxonomy" id="13656"/>
    <lineage>
        <taxon>Bacteria</taxon>
        <taxon>Pseudomonadati</taxon>
        <taxon>Pseudomonadota</taxon>
        <taxon>Alphaproteobacteria</taxon>
        <taxon>Sphingomonadales</taxon>
        <taxon>Sphingomonadaceae</taxon>
        <taxon>Rhizorhapis</taxon>
    </lineage>
</organism>
<dbReference type="RefSeq" id="WP_184475681.1">
    <property type="nucleotide sequence ID" value="NZ_JACHOV010000008.1"/>
</dbReference>
<dbReference type="PANTHER" id="PTHR30055">
    <property type="entry name" value="HTH-TYPE TRANSCRIPTIONAL REGULATOR RUTR"/>
    <property type="match status" value="1"/>
</dbReference>
<dbReference type="SUPFAM" id="SSF48498">
    <property type="entry name" value="Tetracyclin repressor-like, C-terminal domain"/>
    <property type="match status" value="1"/>
</dbReference>
<reference evidence="6 7" key="1">
    <citation type="submission" date="2020-08" db="EMBL/GenBank/DDBJ databases">
        <title>Genomic Encyclopedia of Type Strains, Phase IV (KMG-IV): sequencing the most valuable type-strain genomes for metagenomic binning, comparative biology and taxonomic classification.</title>
        <authorList>
            <person name="Goeker M."/>
        </authorList>
    </citation>
    <scope>NUCLEOTIDE SEQUENCE [LARGE SCALE GENOMIC DNA]</scope>
    <source>
        <strain evidence="6 7">DSM 7465</strain>
    </source>
</reference>
<feature type="domain" description="HTH tetR-type" evidence="5">
    <location>
        <begin position="224"/>
        <end position="284"/>
    </location>
</feature>
<comment type="caution">
    <text evidence="6">The sequence shown here is derived from an EMBL/GenBank/DDBJ whole genome shotgun (WGS) entry which is preliminary data.</text>
</comment>
<keyword evidence="2 4" id="KW-0238">DNA-binding</keyword>
<accession>A0A840HWD7</accession>